<organism evidence="1 2">
    <name type="scientific">Planococcus salinarum</name>
    <dbReference type="NCBI Taxonomy" id="622695"/>
    <lineage>
        <taxon>Bacteria</taxon>
        <taxon>Bacillati</taxon>
        <taxon>Bacillota</taxon>
        <taxon>Bacilli</taxon>
        <taxon>Bacillales</taxon>
        <taxon>Caryophanaceae</taxon>
        <taxon>Planococcus</taxon>
    </lineage>
</organism>
<dbReference type="InterPro" id="IPR011094">
    <property type="entry name" value="Uncharacterised_LppY/LpqO"/>
</dbReference>
<gene>
    <name evidence="1" type="ORF">BB776_05550</name>
</gene>
<accession>A0ABX3D235</accession>
<comment type="caution">
    <text evidence="1">The sequence shown here is derived from an EMBL/GenBank/DDBJ whole genome shotgun (WGS) entry which is preliminary data.</text>
</comment>
<sequence length="141" mass="15903">MKGADHMTQLEETANEVASLLDAEIELTENGCLVKKKRRLDIHTEQKYFSCILELDISFKNFKKNGLAMNKAEILLLPEELPAFTAAWSNFDIPLPVNFKQRCETNPNIVCLHLETTECPKDFAARLSASLHALEPLESIS</sequence>
<evidence type="ECO:0000313" key="1">
    <source>
        <dbReference type="EMBL" id="OHX55225.1"/>
    </source>
</evidence>
<dbReference type="EMBL" id="MBQG01000036">
    <property type="protein sequence ID" value="OHX55225.1"/>
    <property type="molecule type" value="Genomic_DNA"/>
</dbReference>
<reference evidence="1" key="1">
    <citation type="submission" date="2016-07" db="EMBL/GenBank/DDBJ databases">
        <title>Draft genome Planococcus salivarum.</title>
        <authorList>
            <person name="See-Too W.S."/>
        </authorList>
    </citation>
    <scope>NUCLEOTIDE SEQUENCE [LARGE SCALE GENOMIC DNA]</scope>
    <source>
        <strain evidence="1">DSM 23820</strain>
    </source>
</reference>
<dbReference type="Pfam" id="PF07485">
    <property type="entry name" value="DUF1529"/>
    <property type="match status" value="1"/>
</dbReference>
<evidence type="ECO:0008006" key="3">
    <source>
        <dbReference type="Google" id="ProtNLM"/>
    </source>
</evidence>
<keyword evidence="2" id="KW-1185">Reference proteome</keyword>
<proteinExistence type="predicted"/>
<dbReference type="Proteomes" id="UP000242153">
    <property type="component" value="Unassembled WGS sequence"/>
</dbReference>
<evidence type="ECO:0000313" key="2">
    <source>
        <dbReference type="Proteomes" id="UP000242153"/>
    </source>
</evidence>
<protein>
    <recommendedName>
        <fullName evidence="3">DUF1259 domain-containing protein</fullName>
    </recommendedName>
</protein>
<name>A0ABX3D235_9BACL</name>